<protein>
    <submittedName>
        <fullName evidence="1">Uncharacterized protein</fullName>
    </submittedName>
</protein>
<proteinExistence type="predicted"/>
<dbReference type="AlphaFoldDB" id="A0A381WJ05"/>
<dbReference type="EMBL" id="UINC01011947">
    <property type="protein sequence ID" value="SVA52432.1"/>
    <property type="molecule type" value="Genomic_DNA"/>
</dbReference>
<reference evidence="1" key="1">
    <citation type="submission" date="2018-05" db="EMBL/GenBank/DDBJ databases">
        <authorList>
            <person name="Lanie J.A."/>
            <person name="Ng W.-L."/>
            <person name="Kazmierczak K.M."/>
            <person name="Andrzejewski T.M."/>
            <person name="Davidsen T.M."/>
            <person name="Wayne K.J."/>
            <person name="Tettelin H."/>
            <person name="Glass J.I."/>
            <person name="Rusch D."/>
            <person name="Podicherti R."/>
            <person name="Tsui H.-C.T."/>
            <person name="Winkler M.E."/>
        </authorList>
    </citation>
    <scope>NUCLEOTIDE SEQUENCE</scope>
</reference>
<name>A0A381WJ05_9ZZZZ</name>
<accession>A0A381WJ05</accession>
<sequence>MITKKDAQEYLDKRGPASLSDNLKYINNSVSHLEINRFCGTKDTMGYQVVCKAITINVVTGKKSFVVWAVQEGYDDLEVIIQKAKDELKNRIVMGMPVLQHASPDEDVKNLVEY</sequence>
<evidence type="ECO:0000313" key="1">
    <source>
        <dbReference type="EMBL" id="SVA52432.1"/>
    </source>
</evidence>
<gene>
    <name evidence="1" type="ORF">METZ01_LOCUS105286</name>
</gene>
<organism evidence="1">
    <name type="scientific">marine metagenome</name>
    <dbReference type="NCBI Taxonomy" id="408172"/>
    <lineage>
        <taxon>unclassified sequences</taxon>
        <taxon>metagenomes</taxon>
        <taxon>ecological metagenomes</taxon>
    </lineage>
</organism>